<dbReference type="AlphaFoldDB" id="A0A947G921"/>
<feature type="region of interest" description="Disordered" evidence="1">
    <location>
        <begin position="175"/>
        <end position="206"/>
    </location>
</feature>
<evidence type="ECO:0000256" key="1">
    <source>
        <dbReference type="SAM" id="MobiDB-lite"/>
    </source>
</evidence>
<accession>A0A947G921</accession>
<sequence length="285" mass="30456">MSNAANVAPTENRPENRPDPVELLEKVVVTGDLSKLTPKERLSYYKAVCESVGLNPLTRPFDYIVLNGRLTLYARKDATDQLRRIHGISITITSRELLRDAGLYVVTARARTKDGREDESIGAVSIVGLKGDALANALMKAETKAKRRVTLSIAGLGMLDESEIESIPDARPVKADEAEAPPVRVVEPGTPSVPSDAPAGNGDDTVEGTYTVVRKDEGTTAKGTPYVKLFLTDGNGEALIAYARGEHIAWAKGLAEKTQIRAGLKKIGSGSAYEIVTAGEITATV</sequence>
<dbReference type="Proteomes" id="UP000748108">
    <property type="component" value="Unassembled WGS sequence"/>
</dbReference>
<evidence type="ECO:0000313" key="3">
    <source>
        <dbReference type="Proteomes" id="UP000748108"/>
    </source>
</evidence>
<protein>
    <submittedName>
        <fullName evidence="2">Uncharacterized protein</fullName>
    </submittedName>
</protein>
<feature type="region of interest" description="Disordered" evidence="1">
    <location>
        <begin position="1"/>
        <end position="20"/>
    </location>
</feature>
<proteinExistence type="predicted"/>
<gene>
    <name evidence="2" type="ORF">KM312_04955</name>
</gene>
<name>A0A947G921_HYDSH</name>
<comment type="caution">
    <text evidence="2">The sequence shown here is derived from an EMBL/GenBank/DDBJ whole genome shotgun (WGS) entry which is preliminary data.</text>
</comment>
<dbReference type="EMBL" id="JAHHQF010000047">
    <property type="protein sequence ID" value="MBT9281991.1"/>
    <property type="molecule type" value="Genomic_DNA"/>
</dbReference>
<organism evidence="2 3">
    <name type="scientific">Hydrogenibacillus schlegelii</name>
    <name type="common">Bacillus schlegelii</name>
    <dbReference type="NCBI Taxonomy" id="1484"/>
    <lineage>
        <taxon>Bacteria</taxon>
        <taxon>Bacillati</taxon>
        <taxon>Bacillota</taxon>
        <taxon>Bacilli</taxon>
        <taxon>Bacillales</taxon>
        <taxon>Bacillales Family X. Incertae Sedis</taxon>
        <taxon>Hydrogenibacillus</taxon>
    </lineage>
</organism>
<reference evidence="2" key="1">
    <citation type="journal article" date="2021" name="Microbiology">
        <title>Metagenomic Analysis of the Microbial Community in the Underground Coal Fire Area (Kemerovo Region, Russia) Revealed Predominance of Thermophilic Members of the Phyla Deinococcus-thermus, Aquificae, and Firmicutes.</title>
        <authorList>
            <person name="Kadnikov V."/>
            <person name="Mardanov A.V."/>
            <person name="Beletsky A.V."/>
            <person name="Karnachuk O.V."/>
            <person name="Ravin N.V."/>
        </authorList>
    </citation>
    <scope>NUCLEOTIDE SEQUENCE</scope>
    <source>
        <strain evidence="2">RBS10-49</strain>
    </source>
</reference>
<evidence type="ECO:0000313" key="2">
    <source>
        <dbReference type="EMBL" id="MBT9281991.1"/>
    </source>
</evidence>